<dbReference type="AlphaFoldDB" id="A0A542ZPW5"/>
<gene>
    <name evidence="3" type="ORF">FB460_0178</name>
</gene>
<dbReference type="EMBL" id="VFOR01000001">
    <property type="protein sequence ID" value="TQL62403.1"/>
    <property type="molecule type" value="Genomic_DNA"/>
</dbReference>
<accession>A0A542ZPW5</accession>
<feature type="transmembrane region" description="Helical" evidence="2">
    <location>
        <begin position="27"/>
        <end position="50"/>
    </location>
</feature>
<evidence type="ECO:0000313" key="3">
    <source>
        <dbReference type="EMBL" id="TQL62403.1"/>
    </source>
</evidence>
<evidence type="ECO:0000313" key="4">
    <source>
        <dbReference type="Proteomes" id="UP000316196"/>
    </source>
</evidence>
<keyword evidence="2" id="KW-0472">Membrane</keyword>
<sequence>MRPETEEVAWEDADTRRLAQRRLISPVIGLILAALGIALVIVTVTMWWHIESVARWLVILGVGIAVGALIASVFGLRAYLLVRGPLRQHPWRITTLHFDPELHPRDVRLVQSPRHQWGQTTEEASPPNFRADFPGNALERMKGATVRLPVCGEGGTRVVSLDASARNRSRLGILRPHPLVAQQEKQDARQAKQAAKAEAEAEQAPDDSSESSGGHPSAQ</sequence>
<feature type="compositionally biased region" description="Polar residues" evidence="1">
    <location>
        <begin position="210"/>
        <end position="219"/>
    </location>
</feature>
<evidence type="ECO:0000256" key="2">
    <source>
        <dbReference type="SAM" id="Phobius"/>
    </source>
</evidence>
<dbReference type="Proteomes" id="UP000316196">
    <property type="component" value="Unassembled WGS sequence"/>
</dbReference>
<feature type="compositionally biased region" description="Acidic residues" evidence="1">
    <location>
        <begin position="200"/>
        <end position="209"/>
    </location>
</feature>
<evidence type="ECO:0000256" key="1">
    <source>
        <dbReference type="SAM" id="MobiDB-lite"/>
    </source>
</evidence>
<proteinExistence type="predicted"/>
<reference evidence="3 4" key="1">
    <citation type="submission" date="2019-06" db="EMBL/GenBank/DDBJ databases">
        <title>Sequencing the genomes of 1000 actinobacteria strains.</title>
        <authorList>
            <person name="Klenk H.-P."/>
        </authorList>
    </citation>
    <scope>NUCLEOTIDE SEQUENCE [LARGE SCALE GENOMIC DNA]</scope>
    <source>
        <strain evidence="3 4">DSM 8251</strain>
    </source>
</reference>
<feature type="compositionally biased region" description="Basic and acidic residues" evidence="1">
    <location>
        <begin position="184"/>
        <end position="199"/>
    </location>
</feature>
<protein>
    <submittedName>
        <fullName evidence="3">Uncharacterized protein</fullName>
    </submittedName>
</protein>
<organism evidence="3 4">
    <name type="scientific">Propioniferax innocua</name>
    <dbReference type="NCBI Taxonomy" id="1753"/>
    <lineage>
        <taxon>Bacteria</taxon>
        <taxon>Bacillati</taxon>
        <taxon>Actinomycetota</taxon>
        <taxon>Actinomycetes</taxon>
        <taxon>Propionibacteriales</taxon>
        <taxon>Propionibacteriaceae</taxon>
        <taxon>Propioniferax</taxon>
    </lineage>
</organism>
<keyword evidence="2" id="KW-0812">Transmembrane</keyword>
<feature type="transmembrane region" description="Helical" evidence="2">
    <location>
        <begin position="56"/>
        <end position="82"/>
    </location>
</feature>
<keyword evidence="4" id="KW-1185">Reference proteome</keyword>
<keyword evidence="2" id="KW-1133">Transmembrane helix</keyword>
<feature type="region of interest" description="Disordered" evidence="1">
    <location>
        <begin position="170"/>
        <end position="219"/>
    </location>
</feature>
<comment type="caution">
    <text evidence="3">The sequence shown here is derived from an EMBL/GenBank/DDBJ whole genome shotgun (WGS) entry which is preliminary data.</text>
</comment>
<name>A0A542ZPW5_9ACTN</name>